<dbReference type="PANTHER" id="PTHR12479:SF19">
    <property type="entry name" value="MARVEL DOMAIN-CONTAINING PROTEIN"/>
    <property type="match status" value="1"/>
</dbReference>
<dbReference type="InterPro" id="IPR051115">
    <property type="entry name" value="LAPTM_transporter"/>
</dbReference>
<comment type="subcellular location">
    <subcellularLocation>
        <location evidence="1">Endomembrane system</location>
        <topology evidence="1">Multi-pass membrane protein</topology>
    </subcellularLocation>
</comment>
<evidence type="ECO:0000256" key="3">
    <source>
        <dbReference type="ARBA" id="ARBA00022989"/>
    </source>
</evidence>
<feature type="region of interest" description="Disordered" evidence="5">
    <location>
        <begin position="203"/>
        <end position="228"/>
    </location>
</feature>
<dbReference type="GO" id="GO:0005765">
    <property type="term" value="C:lysosomal membrane"/>
    <property type="evidence" value="ECO:0007669"/>
    <property type="project" value="TreeGrafter"/>
</dbReference>
<evidence type="ECO:0000256" key="5">
    <source>
        <dbReference type="SAM" id="MobiDB-lite"/>
    </source>
</evidence>
<feature type="transmembrane region" description="Helical" evidence="6">
    <location>
        <begin position="23"/>
        <end position="43"/>
    </location>
</feature>
<dbReference type="GO" id="GO:0012505">
    <property type="term" value="C:endomembrane system"/>
    <property type="evidence" value="ECO:0007669"/>
    <property type="project" value="UniProtKB-SubCell"/>
</dbReference>
<feature type="transmembrane region" description="Helical" evidence="6">
    <location>
        <begin position="55"/>
        <end position="78"/>
    </location>
</feature>
<evidence type="ECO:0000313" key="7">
    <source>
        <dbReference type="Proteomes" id="UP000492821"/>
    </source>
</evidence>
<dbReference type="AlphaFoldDB" id="A0A7E4ZY09"/>
<protein>
    <submittedName>
        <fullName evidence="8">MARVEL domain-containing protein</fullName>
    </submittedName>
</protein>
<name>A0A7E4ZY09_PANRE</name>
<dbReference type="PANTHER" id="PTHR12479">
    <property type="entry name" value="LYSOSOMAL-ASSOCIATED TRANSMEMBRANE PROTEIN"/>
    <property type="match status" value="1"/>
</dbReference>
<feature type="transmembrane region" description="Helical" evidence="6">
    <location>
        <begin position="90"/>
        <end position="116"/>
    </location>
</feature>
<evidence type="ECO:0000313" key="8">
    <source>
        <dbReference type="WBParaSite" id="Pan_g2735.t1"/>
    </source>
</evidence>
<keyword evidence="4 6" id="KW-0472">Membrane</keyword>
<keyword evidence="7" id="KW-1185">Reference proteome</keyword>
<reference evidence="7" key="1">
    <citation type="journal article" date="2013" name="Genetics">
        <title>The draft genome and transcriptome of Panagrellus redivivus are shaped by the harsh demands of a free-living lifestyle.</title>
        <authorList>
            <person name="Srinivasan J."/>
            <person name="Dillman A.R."/>
            <person name="Macchietto M.G."/>
            <person name="Heikkinen L."/>
            <person name="Lakso M."/>
            <person name="Fracchia K.M."/>
            <person name="Antoshechkin I."/>
            <person name="Mortazavi A."/>
            <person name="Wong G."/>
            <person name="Sternberg P.W."/>
        </authorList>
    </citation>
    <scope>NUCLEOTIDE SEQUENCE [LARGE SCALE GENOMIC DNA]</scope>
    <source>
        <strain evidence="7">MT8872</strain>
    </source>
</reference>
<accession>A0A7E4ZY09</accession>
<evidence type="ECO:0000256" key="4">
    <source>
        <dbReference type="ARBA" id="ARBA00023136"/>
    </source>
</evidence>
<dbReference type="Proteomes" id="UP000492821">
    <property type="component" value="Unassembled WGS sequence"/>
</dbReference>
<keyword evidence="2 6" id="KW-0812">Transmembrane</keyword>
<dbReference type="WBParaSite" id="Pan_g2735.t1">
    <property type="protein sequence ID" value="Pan_g2735.t1"/>
    <property type="gene ID" value="Pan_g2735"/>
</dbReference>
<sequence length="228" mass="25712">MSVPSEQLTSTPNRVCCCNLKTAGYVVAFVEFLLCILAVYGLFRNFHIFGAPYTFWFIVGLISIVIILIAIIILLYAIHKQKARYLLPHLSAQIFLILFLLIVALVVALLLLFGAYQGIRRLLGHGTYYMSDDSTIALGYLIIVVYLAVAVLEIFFLWIVYKLYMHLREYQLIKSGKIDPWTAANGDTYNPNWYLAPKNDAAYGGSPSSGDVYPYEPPVTPPPQTYRP</sequence>
<proteinExistence type="predicted"/>
<reference evidence="8" key="2">
    <citation type="submission" date="2020-10" db="UniProtKB">
        <authorList>
            <consortium name="WormBaseParasite"/>
        </authorList>
    </citation>
    <scope>IDENTIFICATION</scope>
</reference>
<evidence type="ECO:0000256" key="1">
    <source>
        <dbReference type="ARBA" id="ARBA00004127"/>
    </source>
</evidence>
<evidence type="ECO:0000256" key="6">
    <source>
        <dbReference type="SAM" id="Phobius"/>
    </source>
</evidence>
<evidence type="ECO:0000256" key="2">
    <source>
        <dbReference type="ARBA" id="ARBA00022692"/>
    </source>
</evidence>
<organism evidence="7 8">
    <name type="scientific">Panagrellus redivivus</name>
    <name type="common">Microworm</name>
    <dbReference type="NCBI Taxonomy" id="6233"/>
    <lineage>
        <taxon>Eukaryota</taxon>
        <taxon>Metazoa</taxon>
        <taxon>Ecdysozoa</taxon>
        <taxon>Nematoda</taxon>
        <taxon>Chromadorea</taxon>
        <taxon>Rhabditida</taxon>
        <taxon>Tylenchina</taxon>
        <taxon>Panagrolaimomorpha</taxon>
        <taxon>Panagrolaimoidea</taxon>
        <taxon>Panagrolaimidae</taxon>
        <taxon>Panagrellus</taxon>
    </lineage>
</organism>
<keyword evidence="3 6" id="KW-1133">Transmembrane helix</keyword>
<feature type="transmembrane region" description="Helical" evidence="6">
    <location>
        <begin position="136"/>
        <end position="161"/>
    </location>
</feature>
<feature type="compositionally biased region" description="Pro residues" evidence="5">
    <location>
        <begin position="215"/>
        <end position="228"/>
    </location>
</feature>